<dbReference type="InterPro" id="IPR018959">
    <property type="entry name" value="DUF1989"/>
</dbReference>
<dbReference type="Proteomes" id="UP000282378">
    <property type="component" value="Unassembled WGS sequence"/>
</dbReference>
<organism evidence="3 4">
    <name type="scientific">Pseudomonas syringae pv. maculicola</name>
    <dbReference type="NCBI Taxonomy" id="59511"/>
    <lineage>
        <taxon>Bacteria</taxon>
        <taxon>Pseudomonadati</taxon>
        <taxon>Pseudomonadota</taxon>
        <taxon>Gammaproteobacteria</taxon>
        <taxon>Pseudomonadales</taxon>
        <taxon>Pseudomonadaceae</taxon>
        <taxon>Pseudomonas</taxon>
    </lineage>
</organism>
<evidence type="ECO:0000259" key="2">
    <source>
        <dbReference type="Pfam" id="PF09347"/>
    </source>
</evidence>
<dbReference type="PANTHER" id="PTHR31527:SF0">
    <property type="entry name" value="RE64534P"/>
    <property type="match status" value="1"/>
</dbReference>
<protein>
    <recommendedName>
        <fullName evidence="2">DUF1989 domain-containing protein</fullName>
    </recommendedName>
</protein>
<feature type="region of interest" description="Disordered" evidence="1">
    <location>
        <begin position="1"/>
        <end position="24"/>
    </location>
</feature>
<proteinExistence type="predicted"/>
<evidence type="ECO:0000313" key="4">
    <source>
        <dbReference type="Proteomes" id="UP000282378"/>
    </source>
</evidence>
<feature type="domain" description="DUF1989" evidence="2">
    <location>
        <begin position="48"/>
        <end position="133"/>
    </location>
</feature>
<name>A0A3M2ZTX1_PSEYM</name>
<gene>
    <name evidence="3" type="ORF">APX70_04123</name>
</gene>
<reference evidence="3 4" key="1">
    <citation type="submission" date="2018-08" db="EMBL/GenBank/DDBJ databases">
        <title>Recombination of ecologically and evolutionarily significant loci maintains genetic cohesion in the Pseudomonas syringae species complex.</title>
        <authorList>
            <person name="Dillon M."/>
            <person name="Thakur S."/>
            <person name="Almeida R.N.D."/>
            <person name="Weir B.S."/>
            <person name="Guttman D.S."/>
        </authorList>
    </citation>
    <scope>NUCLEOTIDE SEQUENCE [LARGE SCALE GENOMIC DNA]</scope>
    <source>
        <strain evidence="3 4">88_10</strain>
    </source>
</reference>
<dbReference type="AlphaFoldDB" id="A0A3M2ZTX1"/>
<comment type="caution">
    <text evidence="3">The sequence shown here is derived from an EMBL/GenBank/DDBJ whole genome shotgun (WGS) entry which is preliminary data.</text>
</comment>
<dbReference type="Pfam" id="PF09347">
    <property type="entry name" value="DUF1989"/>
    <property type="match status" value="1"/>
</dbReference>
<evidence type="ECO:0000256" key="1">
    <source>
        <dbReference type="SAM" id="MobiDB-lite"/>
    </source>
</evidence>
<sequence>MDESRRQRRRALPHLAPGKRARFHQHRPPVRLRSPVMNSHNHHCCDATIAAGEPFLAEVKAGQTVRILDLEGNQAVDTLFFSLANSRERYDVQRTLRRQNSVYLTTGSVLFSNLGRPMLTIIDDTCGRHDTLG</sequence>
<dbReference type="PANTHER" id="PTHR31527">
    <property type="entry name" value="RE64534P"/>
    <property type="match status" value="1"/>
</dbReference>
<accession>A0A3M2ZTX1</accession>
<feature type="non-terminal residue" evidence="3">
    <location>
        <position position="133"/>
    </location>
</feature>
<dbReference type="EMBL" id="RBNL01001262">
    <property type="protein sequence ID" value="RML91674.1"/>
    <property type="molecule type" value="Genomic_DNA"/>
</dbReference>
<evidence type="ECO:0000313" key="3">
    <source>
        <dbReference type="EMBL" id="RML91674.1"/>
    </source>
</evidence>